<organism evidence="12 13">
    <name type="scientific">Pseudovibrio japonicus</name>
    <dbReference type="NCBI Taxonomy" id="366534"/>
    <lineage>
        <taxon>Bacteria</taxon>
        <taxon>Pseudomonadati</taxon>
        <taxon>Pseudomonadota</taxon>
        <taxon>Alphaproteobacteria</taxon>
        <taxon>Hyphomicrobiales</taxon>
        <taxon>Stappiaceae</taxon>
        <taxon>Pseudovibrio</taxon>
    </lineage>
</organism>
<dbReference type="SUPFAM" id="SSF56784">
    <property type="entry name" value="HAD-like"/>
    <property type="match status" value="1"/>
</dbReference>
<dbReference type="SMART" id="SM00831">
    <property type="entry name" value="Cation_ATPase_N"/>
    <property type="match status" value="1"/>
</dbReference>
<dbReference type="InterPro" id="IPR023214">
    <property type="entry name" value="HAD_sf"/>
</dbReference>
<evidence type="ECO:0000256" key="7">
    <source>
        <dbReference type="ARBA" id="ARBA00022967"/>
    </source>
</evidence>
<evidence type="ECO:0000256" key="4">
    <source>
        <dbReference type="ARBA" id="ARBA00022692"/>
    </source>
</evidence>
<dbReference type="SUPFAM" id="SSF81653">
    <property type="entry name" value="Calcium ATPase, transduction domain A"/>
    <property type="match status" value="1"/>
</dbReference>
<dbReference type="Gene3D" id="3.40.1110.10">
    <property type="entry name" value="Calcium-transporting ATPase, cytoplasmic domain N"/>
    <property type="match status" value="1"/>
</dbReference>
<sequence>MKQRTEYQSPPYLLSIHAVLASQKVDPEHGLPHEVVKQRQAQFGANSLKQDDTTSVLSLLLSQTKNPLLIILLIGSIISAYTGHWVDAIAIFLIVVINASITFFQEWRAEQTLAALSKMAAPKAVVLRDGKASNILAEDLVPGDIVKLKAGDIIPADLRLIENSQLQVDESALTGESEAVFKTTDEIPHEPVLAERFNMGFMSTHVTNGTGVGVVTATGMETEVGQIAHLISQAKLAKTPLQLRMESLSRILISVALLVVAAVIGIGLLNGMQTFDILTMGISLSVAAIPEGLPTVITIVLTLGSRKMAENNALTKRLASVETLGTVSVICSDKTGTLTKNKMKAMSLWAAGNYWSFADAEGDDAGAIVDSSNTPARITEEPDLRDMLEMSAYCNDAVLTDTASGSTVMGSPTEGALLIAAATAGIYKQDLEGHSFKTISHHPFNSTRKLMSIHAALPDGRECLVVKGAPDVILARSKFLRQDGKDIPLDEDASKEVEQVISGYGEQALRTLAVAYRKLDASGFDPEDPEQDLVLIGIHGIMDPPRREVTQALAEARGAGIRTIMITGDHAATATSIAERIGLKTSPTQTVHTGAELDRLSDQELQQVVKHAVVFARVTPKHKLRIVSALQENDEIAAMTGDGVNDAPALRKSDIGVAMGISGTAVAKASASLILLDDNYATIVKAVREGRRIYDNQRKFIRQELTANVAEVSAILFAFTLMGSDAMLPLTPLMILWVNLVSDGMPALSLGLEPADSNLMERPPRARSENIFGDGMQQRIVLRGLAIGFVSFAMFAIALNRGLSLPYAQTLAFSTLIFGQLWHIFDSRANWTLFSKYPFSNSVLLVAVVLSATLSLLAIYSPPGNYVLGTVPVALNHLFETFFIAALPTLALSGIKEVFKFRFL</sequence>
<evidence type="ECO:0000313" key="12">
    <source>
        <dbReference type="EMBL" id="GHB43231.1"/>
    </source>
</evidence>
<dbReference type="InterPro" id="IPR004014">
    <property type="entry name" value="ATPase_P-typ_cation-transptr_N"/>
</dbReference>
<evidence type="ECO:0000256" key="10">
    <source>
        <dbReference type="SAM" id="Phobius"/>
    </source>
</evidence>
<feature type="transmembrane region" description="Helical" evidence="10">
    <location>
        <begin position="837"/>
        <end position="861"/>
    </location>
</feature>
<dbReference type="PROSITE" id="PS00154">
    <property type="entry name" value="ATPASE_E1_E2"/>
    <property type="match status" value="1"/>
</dbReference>
<evidence type="ECO:0000256" key="5">
    <source>
        <dbReference type="ARBA" id="ARBA00022741"/>
    </source>
</evidence>
<dbReference type="InterPro" id="IPR018303">
    <property type="entry name" value="ATPase_P-typ_P_site"/>
</dbReference>
<proteinExistence type="inferred from homology"/>
<feature type="transmembrane region" description="Helical" evidence="10">
    <location>
        <begin position="251"/>
        <end position="271"/>
    </location>
</feature>
<dbReference type="PANTHER" id="PTHR43294">
    <property type="entry name" value="SODIUM/POTASSIUM-TRANSPORTING ATPASE SUBUNIT ALPHA"/>
    <property type="match status" value="1"/>
</dbReference>
<dbReference type="EMBL" id="BMXE01000007">
    <property type="protein sequence ID" value="GHB43231.1"/>
    <property type="molecule type" value="Genomic_DNA"/>
</dbReference>
<dbReference type="Pfam" id="PF13246">
    <property type="entry name" value="Cation_ATPase"/>
    <property type="match status" value="1"/>
</dbReference>
<dbReference type="SUPFAM" id="SSF81660">
    <property type="entry name" value="Metal cation-transporting ATPase, ATP-binding domain N"/>
    <property type="match status" value="1"/>
</dbReference>
<feature type="transmembrane region" description="Helical" evidence="10">
    <location>
        <begin position="277"/>
        <end position="303"/>
    </location>
</feature>
<dbReference type="Proteomes" id="UP000637980">
    <property type="component" value="Unassembled WGS sequence"/>
</dbReference>
<comment type="similarity">
    <text evidence="2">Belongs to the cation transport ATPase (P-type) (TC 3.A.3) family. Type IIA subfamily.</text>
</comment>
<dbReference type="Pfam" id="PF00689">
    <property type="entry name" value="Cation_ATPase_C"/>
    <property type="match status" value="1"/>
</dbReference>
<keyword evidence="4 10" id="KW-0812">Transmembrane</keyword>
<dbReference type="InterPro" id="IPR023298">
    <property type="entry name" value="ATPase_P-typ_TM_dom_sf"/>
</dbReference>
<dbReference type="Gene3D" id="2.70.150.10">
    <property type="entry name" value="Calcium-transporting ATPase, cytoplasmic transduction domain A"/>
    <property type="match status" value="1"/>
</dbReference>
<dbReference type="PANTHER" id="PTHR43294:SF21">
    <property type="entry name" value="CATION TRANSPORTING ATPASE"/>
    <property type="match status" value="1"/>
</dbReference>
<evidence type="ECO:0000259" key="11">
    <source>
        <dbReference type="SMART" id="SM00831"/>
    </source>
</evidence>
<dbReference type="InterPro" id="IPR050510">
    <property type="entry name" value="Cation_transp_ATPase_P-type"/>
</dbReference>
<dbReference type="Gene3D" id="3.40.50.1000">
    <property type="entry name" value="HAD superfamily/HAD-like"/>
    <property type="match status" value="1"/>
</dbReference>
<dbReference type="NCBIfam" id="TIGR01494">
    <property type="entry name" value="ATPase_P-type"/>
    <property type="match status" value="3"/>
</dbReference>
<dbReference type="Gene3D" id="1.20.1110.10">
    <property type="entry name" value="Calcium-transporting ATPase, transmembrane domain"/>
    <property type="match status" value="1"/>
</dbReference>
<dbReference type="InterPro" id="IPR006068">
    <property type="entry name" value="ATPase_P-typ_cation-transptr_C"/>
</dbReference>
<dbReference type="SUPFAM" id="SSF81665">
    <property type="entry name" value="Calcium ATPase, transmembrane domain M"/>
    <property type="match status" value="1"/>
</dbReference>
<protein>
    <submittedName>
        <fullName evidence="12">Calcium-translocating P-type ATPase, SERCA-type</fullName>
    </submittedName>
</protein>
<dbReference type="RefSeq" id="WP_189438170.1">
    <property type="nucleotide sequence ID" value="NZ_BMXE01000007.1"/>
</dbReference>
<dbReference type="InterPro" id="IPR044492">
    <property type="entry name" value="P_typ_ATPase_HD_dom"/>
</dbReference>
<dbReference type="InterPro" id="IPR008250">
    <property type="entry name" value="ATPase_P-typ_transduc_dom_A_sf"/>
</dbReference>
<comment type="subcellular location">
    <subcellularLocation>
        <location evidence="1">Cell membrane</location>
        <topology evidence="1">Multi-pass membrane protein</topology>
    </subcellularLocation>
</comment>
<dbReference type="Pfam" id="PF00690">
    <property type="entry name" value="Cation_ATPase_N"/>
    <property type="match status" value="1"/>
</dbReference>
<accession>A0ABQ3EJW1</accession>
<dbReference type="PRINTS" id="PR00120">
    <property type="entry name" value="HATPASE"/>
</dbReference>
<keyword evidence="9 10" id="KW-0472">Membrane</keyword>
<dbReference type="InterPro" id="IPR059000">
    <property type="entry name" value="ATPase_P-type_domA"/>
</dbReference>
<evidence type="ECO:0000256" key="9">
    <source>
        <dbReference type="ARBA" id="ARBA00023136"/>
    </source>
</evidence>
<evidence type="ECO:0000256" key="1">
    <source>
        <dbReference type="ARBA" id="ARBA00004651"/>
    </source>
</evidence>
<evidence type="ECO:0000313" key="13">
    <source>
        <dbReference type="Proteomes" id="UP000637980"/>
    </source>
</evidence>
<dbReference type="InterPro" id="IPR001757">
    <property type="entry name" value="P_typ_ATPase"/>
</dbReference>
<name>A0ABQ3EJW1_9HYPH</name>
<dbReference type="Pfam" id="PF00122">
    <property type="entry name" value="E1-E2_ATPase"/>
    <property type="match status" value="1"/>
</dbReference>
<gene>
    <name evidence="12" type="primary">pacL</name>
    <name evidence="12" type="ORF">GCM10007094_35820</name>
</gene>
<keyword evidence="7" id="KW-1278">Translocase</keyword>
<evidence type="ECO:0000256" key="2">
    <source>
        <dbReference type="ARBA" id="ARBA00005675"/>
    </source>
</evidence>
<dbReference type="SFLD" id="SFLDG00002">
    <property type="entry name" value="C1.7:_P-type_atpase_like"/>
    <property type="match status" value="1"/>
</dbReference>
<dbReference type="SFLD" id="SFLDF00027">
    <property type="entry name" value="p-type_atpase"/>
    <property type="match status" value="1"/>
</dbReference>
<feature type="transmembrane region" description="Helical" evidence="10">
    <location>
        <begin position="805"/>
        <end position="825"/>
    </location>
</feature>
<keyword evidence="6" id="KW-0067">ATP-binding</keyword>
<feature type="domain" description="Cation-transporting P-type ATPase N-terminal" evidence="11">
    <location>
        <begin position="10"/>
        <end position="84"/>
    </location>
</feature>
<dbReference type="InterPro" id="IPR023299">
    <property type="entry name" value="ATPase_P-typ_cyto_dom_N"/>
</dbReference>
<dbReference type="PRINTS" id="PR00119">
    <property type="entry name" value="CATATPASE"/>
</dbReference>
<evidence type="ECO:0000256" key="8">
    <source>
        <dbReference type="ARBA" id="ARBA00022989"/>
    </source>
</evidence>
<feature type="transmembrane region" description="Helical" evidence="10">
    <location>
        <begin position="780"/>
        <end position="799"/>
    </location>
</feature>
<feature type="transmembrane region" description="Helical" evidence="10">
    <location>
        <begin position="66"/>
        <end position="82"/>
    </location>
</feature>
<keyword evidence="5" id="KW-0547">Nucleotide-binding</keyword>
<dbReference type="InterPro" id="IPR036412">
    <property type="entry name" value="HAD-like_sf"/>
</dbReference>
<feature type="transmembrane region" description="Helical" evidence="10">
    <location>
        <begin position="88"/>
        <end position="104"/>
    </location>
</feature>
<reference evidence="13" key="1">
    <citation type="journal article" date="2019" name="Int. J. Syst. Evol. Microbiol.">
        <title>The Global Catalogue of Microorganisms (GCM) 10K type strain sequencing project: providing services to taxonomists for standard genome sequencing and annotation.</title>
        <authorList>
            <consortium name="The Broad Institute Genomics Platform"/>
            <consortium name="The Broad Institute Genome Sequencing Center for Infectious Disease"/>
            <person name="Wu L."/>
            <person name="Ma J."/>
        </authorList>
    </citation>
    <scope>NUCLEOTIDE SEQUENCE [LARGE SCALE GENOMIC DNA]</scope>
    <source>
        <strain evidence="13">KCTC 12861</strain>
    </source>
</reference>
<keyword evidence="3" id="KW-1003">Cell membrane</keyword>
<keyword evidence="13" id="KW-1185">Reference proteome</keyword>
<feature type="transmembrane region" description="Helical" evidence="10">
    <location>
        <begin position="881"/>
        <end position="899"/>
    </location>
</feature>
<evidence type="ECO:0000256" key="6">
    <source>
        <dbReference type="ARBA" id="ARBA00022840"/>
    </source>
</evidence>
<comment type="caution">
    <text evidence="12">The sequence shown here is derived from an EMBL/GenBank/DDBJ whole genome shotgun (WGS) entry which is preliminary data.</text>
</comment>
<keyword evidence="8 10" id="KW-1133">Transmembrane helix</keyword>
<evidence type="ECO:0000256" key="3">
    <source>
        <dbReference type="ARBA" id="ARBA00022475"/>
    </source>
</evidence>
<dbReference type="SFLD" id="SFLDS00003">
    <property type="entry name" value="Haloacid_Dehalogenase"/>
    <property type="match status" value="1"/>
</dbReference>